<sequence length="160" mass="16585">MSDAGTYTLVFAVPEAIAVEVGALGGRELPAGAYAYTGSALGAGGFSRIDRHRRVAAGDHDVRHWHVDYLGAHDAVSLATVERLGDGRDEECRLARAVATGAADGDPVPGFGASDCDCPSHLARFDGVAAAEAAVATAYDELREVEEADENRASDASNAR</sequence>
<organism evidence="1 2">
    <name type="scientific">Halobaculum roseum</name>
    <dbReference type="NCBI Taxonomy" id="2175149"/>
    <lineage>
        <taxon>Archaea</taxon>
        <taxon>Methanobacteriati</taxon>
        <taxon>Methanobacteriota</taxon>
        <taxon>Stenosarchaea group</taxon>
        <taxon>Halobacteria</taxon>
        <taxon>Halobacteriales</taxon>
        <taxon>Haloferacaceae</taxon>
        <taxon>Halobaculum</taxon>
    </lineage>
</organism>
<dbReference type="PANTHER" id="PTHR37460">
    <property type="entry name" value="ENDONUCLEASE III"/>
    <property type="match status" value="1"/>
</dbReference>
<keyword evidence="2" id="KW-1185">Reference proteome</keyword>
<dbReference type="RefSeq" id="WP_222922695.1">
    <property type="nucleotide sequence ID" value="NZ_CP082286.1"/>
</dbReference>
<accession>A0ABD5MSA1</accession>
<comment type="caution">
    <text evidence="1">The sequence shown here is derived from an EMBL/GenBank/DDBJ whole genome shotgun (WGS) entry which is preliminary data.</text>
</comment>
<dbReference type="InterPro" id="IPR002837">
    <property type="entry name" value="DUF123"/>
</dbReference>
<dbReference type="Proteomes" id="UP001589595">
    <property type="component" value="Unassembled WGS sequence"/>
</dbReference>
<dbReference type="EMBL" id="JBHMAJ010000006">
    <property type="protein sequence ID" value="MFB9824137.1"/>
    <property type="molecule type" value="Genomic_DNA"/>
</dbReference>
<protein>
    <submittedName>
        <fullName evidence="1">DUF123 domain-containing protein</fullName>
    </submittedName>
</protein>
<dbReference type="Pfam" id="PF01986">
    <property type="entry name" value="DUF123"/>
    <property type="match status" value="1"/>
</dbReference>
<gene>
    <name evidence="1" type="ORF">ACFFOL_08125</name>
</gene>
<reference evidence="1" key="1">
    <citation type="submission" date="2024-09" db="EMBL/GenBank/DDBJ databases">
        <authorList>
            <person name="Sun Q."/>
        </authorList>
    </citation>
    <scope>NUCLEOTIDE SEQUENCE [LARGE SCALE GENOMIC DNA]</scope>
    <source>
        <strain evidence="1">JCM 31273</strain>
    </source>
</reference>
<dbReference type="AlphaFoldDB" id="A0ABD5MSA1"/>
<proteinExistence type="predicted"/>
<name>A0ABD5MSA1_9EURY</name>
<dbReference type="CDD" id="cd10441">
    <property type="entry name" value="GIY-YIG_COG1833"/>
    <property type="match status" value="1"/>
</dbReference>
<dbReference type="PANTHER" id="PTHR37460:SF1">
    <property type="entry name" value="ENDONUCLEASE III"/>
    <property type="match status" value="1"/>
</dbReference>
<dbReference type="GeneID" id="67210031"/>
<evidence type="ECO:0000313" key="2">
    <source>
        <dbReference type="Proteomes" id="UP001589595"/>
    </source>
</evidence>
<evidence type="ECO:0000313" key="1">
    <source>
        <dbReference type="EMBL" id="MFB9824137.1"/>
    </source>
</evidence>